<evidence type="ECO:0000313" key="7">
    <source>
        <dbReference type="Proteomes" id="UP000509458"/>
    </source>
</evidence>
<name>A0A6T9XYS0_ALTMA</name>
<dbReference type="GO" id="GO:0000271">
    <property type="term" value="P:polysaccharide biosynthetic process"/>
    <property type="evidence" value="ECO:0007669"/>
    <property type="project" value="TreeGrafter"/>
</dbReference>
<dbReference type="PANTHER" id="PTHR30244">
    <property type="entry name" value="TRANSAMINASE"/>
    <property type="match status" value="1"/>
</dbReference>
<sequence>MIPYGRQSIDEDDINAVVDTLKSSWLTQGPAVPAFEKALTQFCGAEHAVAVNSATSALHLACLALGVQQNDIVWTSPNSFVASANCAVYCGATVDFVDIEPNTGNISVNALEAKLAQAKEQGTLPKALIPVHFAGQSCDMKAIATLAKKYNFCVIEDASHAIGGKYCERPVGSCQFSDITVFSFHPVKIITTMEGGAALTNSSELARQIQLMRSHGVTANQDEMTEESHGPWYYQQVQLGFNYRMNDVEAALGASQLTKLTQFVEQRNELASFYNDAFRKQNKITPLEVITECYSSYHLYVIRCTGLNSDSHKAAIEALREKGVFAHVHYIPIHLQPYYQKLGFKKGDYPQAEQYYEHAITLPLYPSLTREEAQYVVDTTVDIVNQLSR</sequence>
<dbReference type="PIRSF" id="PIRSF000390">
    <property type="entry name" value="PLP_StrS"/>
    <property type="match status" value="1"/>
</dbReference>
<dbReference type="NCBIfam" id="TIGR03588">
    <property type="entry name" value="PseC"/>
    <property type="match status" value="1"/>
</dbReference>
<gene>
    <name evidence="6" type="ORF">ALFOR1_20511</name>
</gene>
<comment type="similarity">
    <text evidence="2 5">Belongs to the DegT/DnrJ/EryC1 family.</text>
</comment>
<evidence type="ECO:0000256" key="5">
    <source>
        <dbReference type="RuleBase" id="RU004508"/>
    </source>
</evidence>
<dbReference type="GO" id="GO:0008483">
    <property type="term" value="F:transaminase activity"/>
    <property type="evidence" value="ECO:0007669"/>
    <property type="project" value="TreeGrafter"/>
</dbReference>
<evidence type="ECO:0000256" key="1">
    <source>
        <dbReference type="ARBA" id="ARBA00022898"/>
    </source>
</evidence>
<dbReference type="InterPro" id="IPR000653">
    <property type="entry name" value="DegT/StrS_aminotransferase"/>
</dbReference>
<organism evidence="6 7">
    <name type="scientific">Alteromonas macleodii</name>
    <name type="common">Pseudoalteromonas macleodii</name>
    <dbReference type="NCBI Taxonomy" id="28108"/>
    <lineage>
        <taxon>Bacteria</taxon>
        <taxon>Pseudomonadati</taxon>
        <taxon>Pseudomonadota</taxon>
        <taxon>Gammaproteobacteria</taxon>
        <taxon>Alteromonadales</taxon>
        <taxon>Alteromonadaceae</taxon>
        <taxon>Alteromonas/Salinimonas group</taxon>
        <taxon>Alteromonas</taxon>
    </lineage>
</organism>
<dbReference type="Gene3D" id="3.40.640.10">
    <property type="entry name" value="Type I PLP-dependent aspartate aminotransferase-like (Major domain)"/>
    <property type="match status" value="1"/>
</dbReference>
<accession>A0A6T9XYS0</accession>
<dbReference type="PANTHER" id="PTHR30244:SF34">
    <property type="entry name" value="DTDP-4-AMINO-4,6-DIDEOXYGALACTOSE TRANSAMINASE"/>
    <property type="match status" value="1"/>
</dbReference>
<feature type="modified residue" description="N6-(pyridoxal phosphate)lysine" evidence="4">
    <location>
        <position position="188"/>
    </location>
</feature>
<proteinExistence type="inferred from homology"/>
<reference evidence="6 7" key="1">
    <citation type="submission" date="2020-06" db="EMBL/GenBank/DDBJ databases">
        <authorList>
            <person name="Duchaud E."/>
        </authorList>
    </citation>
    <scope>NUCLEOTIDE SEQUENCE [LARGE SCALE GENOMIC DNA]</scope>
    <source>
        <strain evidence="6">Alteromonas fortis</strain>
    </source>
</reference>
<dbReference type="GO" id="GO:0030170">
    <property type="term" value="F:pyridoxal phosphate binding"/>
    <property type="evidence" value="ECO:0007669"/>
    <property type="project" value="TreeGrafter"/>
</dbReference>
<dbReference type="Proteomes" id="UP000509458">
    <property type="component" value="Chromosome"/>
</dbReference>
<dbReference type="InterPro" id="IPR015421">
    <property type="entry name" value="PyrdxlP-dep_Trfase_major"/>
</dbReference>
<feature type="active site" description="Proton acceptor" evidence="3">
    <location>
        <position position="188"/>
    </location>
</feature>
<evidence type="ECO:0000313" key="6">
    <source>
        <dbReference type="EMBL" id="CAB9493041.1"/>
    </source>
</evidence>
<dbReference type="CDD" id="cd00616">
    <property type="entry name" value="AHBA_syn"/>
    <property type="match status" value="1"/>
</dbReference>
<protein>
    <submittedName>
        <fullName evidence="6">UDP-4-amino-4, 6-dideoxy-N-acetyl-beta-L-altrosamine transaminase</fullName>
    </submittedName>
</protein>
<dbReference type="SUPFAM" id="SSF53383">
    <property type="entry name" value="PLP-dependent transferases"/>
    <property type="match status" value="1"/>
</dbReference>
<evidence type="ECO:0000256" key="4">
    <source>
        <dbReference type="PIRSR" id="PIRSR000390-2"/>
    </source>
</evidence>
<keyword evidence="1 4" id="KW-0663">Pyridoxal phosphate</keyword>
<evidence type="ECO:0000256" key="3">
    <source>
        <dbReference type="PIRSR" id="PIRSR000390-1"/>
    </source>
</evidence>
<dbReference type="EMBL" id="LR812090">
    <property type="protein sequence ID" value="CAB9493041.1"/>
    <property type="molecule type" value="Genomic_DNA"/>
</dbReference>
<dbReference type="Gene3D" id="3.90.1150.10">
    <property type="entry name" value="Aspartate Aminotransferase, domain 1"/>
    <property type="match status" value="1"/>
</dbReference>
<dbReference type="Pfam" id="PF01041">
    <property type="entry name" value="DegT_DnrJ_EryC1"/>
    <property type="match status" value="1"/>
</dbReference>
<evidence type="ECO:0000256" key="2">
    <source>
        <dbReference type="ARBA" id="ARBA00037999"/>
    </source>
</evidence>
<dbReference type="AlphaFoldDB" id="A0A6T9XYS0"/>
<dbReference type="InterPro" id="IPR015424">
    <property type="entry name" value="PyrdxlP-dep_Trfase"/>
</dbReference>
<dbReference type="RefSeq" id="WP_179982651.1">
    <property type="nucleotide sequence ID" value="NZ_LR812090.1"/>
</dbReference>
<dbReference type="InterPro" id="IPR015422">
    <property type="entry name" value="PyrdxlP-dep_Trfase_small"/>
</dbReference>
<dbReference type="InterPro" id="IPR020026">
    <property type="entry name" value="PseC"/>
</dbReference>